<name>A0A0A9H6L3_ARUDO</name>
<proteinExistence type="predicted"/>
<accession>A0A0A9H6L3</accession>
<reference evidence="1" key="1">
    <citation type="submission" date="2014-09" db="EMBL/GenBank/DDBJ databases">
        <authorList>
            <person name="Magalhaes I.L.F."/>
            <person name="Oliveira U."/>
            <person name="Santos F.R."/>
            <person name="Vidigal T.H.D.A."/>
            <person name="Brescovit A.D."/>
            <person name="Santos A.J."/>
        </authorList>
    </citation>
    <scope>NUCLEOTIDE SEQUENCE</scope>
    <source>
        <tissue evidence="1">Shoot tissue taken approximately 20 cm above the soil surface</tissue>
    </source>
</reference>
<dbReference type="EMBL" id="GBRH01169383">
    <property type="protein sequence ID" value="JAE28513.1"/>
    <property type="molecule type" value="Transcribed_RNA"/>
</dbReference>
<organism evidence="1">
    <name type="scientific">Arundo donax</name>
    <name type="common">Giant reed</name>
    <name type="synonym">Donax arundinaceus</name>
    <dbReference type="NCBI Taxonomy" id="35708"/>
    <lineage>
        <taxon>Eukaryota</taxon>
        <taxon>Viridiplantae</taxon>
        <taxon>Streptophyta</taxon>
        <taxon>Embryophyta</taxon>
        <taxon>Tracheophyta</taxon>
        <taxon>Spermatophyta</taxon>
        <taxon>Magnoliopsida</taxon>
        <taxon>Liliopsida</taxon>
        <taxon>Poales</taxon>
        <taxon>Poaceae</taxon>
        <taxon>PACMAD clade</taxon>
        <taxon>Arundinoideae</taxon>
        <taxon>Arundineae</taxon>
        <taxon>Arundo</taxon>
    </lineage>
</organism>
<sequence length="14" mass="1579">MHKARGPGAEGRRR</sequence>
<protein>
    <submittedName>
        <fullName evidence="1">Uncharacterized protein</fullName>
    </submittedName>
</protein>
<reference evidence="1" key="2">
    <citation type="journal article" date="2015" name="Data Brief">
        <title>Shoot transcriptome of the giant reed, Arundo donax.</title>
        <authorList>
            <person name="Barrero R.A."/>
            <person name="Guerrero F.D."/>
            <person name="Moolhuijzen P."/>
            <person name="Goolsby J.A."/>
            <person name="Tidwell J."/>
            <person name="Bellgard S.E."/>
            <person name="Bellgard M.I."/>
        </authorList>
    </citation>
    <scope>NUCLEOTIDE SEQUENCE</scope>
    <source>
        <tissue evidence="1">Shoot tissue taken approximately 20 cm above the soil surface</tissue>
    </source>
</reference>
<evidence type="ECO:0000313" key="1">
    <source>
        <dbReference type="EMBL" id="JAE28513.1"/>
    </source>
</evidence>